<proteinExistence type="predicted"/>
<evidence type="ECO:0000313" key="2">
    <source>
        <dbReference type="Proteomes" id="UP001519363"/>
    </source>
</evidence>
<accession>A0ABS5AFG8</accession>
<keyword evidence="2" id="KW-1185">Reference proteome</keyword>
<evidence type="ECO:0000313" key="1">
    <source>
        <dbReference type="EMBL" id="MBP2475331.1"/>
    </source>
</evidence>
<gene>
    <name evidence="1" type="ORF">JOF53_004203</name>
</gene>
<organism evidence="1 2">
    <name type="scientific">Crossiella equi</name>
    <dbReference type="NCBI Taxonomy" id="130796"/>
    <lineage>
        <taxon>Bacteria</taxon>
        <taxon>Bacillati</taxon>
        <taxon>Actinomycetota</taxon>
        <taxon>Actinomycetes</taxon>
        <taxon>Pseudonocardiales</taxon>
        <taxon>Pseudonocardiaceae</taxon>
        <taxon>Crossiella</taxon>
    </lineage>
</organism>
<name>A0ABS5AFG8_9PSEU</name>
<dbReference type="Proteomes" id="UP001519363">
    <property type="component" value="Unassembled WGS sequence"/>
</dbReference>
<comment type="caution">
    <text evidence="1">The sequence shown here is derived from an EMBL/GenBank/DDBJ whole genome shotgun (WGS) entry which is preliminary data.</text>
</comment>
<dbReference type="RefSeq" id="WP_086787932.1">
    <property type="nucleotide sequence ID" value="NZ_JAGIOO010000001.1"/>
</dbReference>
<reference evidence="1 2" key="1">
    <citation type="submission" date="2021-03" db="EMBL/GenBank/DDBJ databases">
        <title>Sequencing the genomes of 1000 actinobacteria strains.</title>
        <authorList>
            <person name="Klenk H.-P."/>
        </authorList>
    </citation>
    <scope>NUCLEOTIDE SEQUENCE [LARGE SCALE GENOMIC DNA]</scope>
    <source>
        <strain evidence="1 2">DSM 44580</strain>
    </source>
</reference>
<sequence>MTVDAADRCPPPCPGTGDLHSWVCWDDGSLECLWCSRTRPLVPPQRRWTGHVFDPPGDPR</sequence>
<protein>
    <submittedName>
        <fullName evidence="1">Uncharacterized protein</fullName>
    </submittedName>
</protein>
<dbReference type="EMBL" id="JAGIOO010000001">
    <property type="protein sequence ID" value="MBP2475331.1"/>
    <property type="molecule type" value="Genomic_DNA"/>
</dbReference>